<name>A0A8S5R5H9_9CAUD</name>
<dbReference type="EMBL" id="BK015811">
    <property type="protein sequence ID" value="DAE26244.1"/>
    <property type="molecule type" value="Genomic_DNA"/>
</dbReference>
<evidence type="ECO:0000313" key="1">
    <source>
        <dbReference type="EMBL" id="DAE26244.1"/>
    </source>
</evidence>
<sequence>MSLIDAARYTTMIMAQNPDWCAKRMENFEKYITENSAGAAEVCNERKDNSAMVILKDEEGKKDGNETSM</sequence>
<reference evidence="1" key="1">
    <citation type="journal article" date="2021" name="Proc. Natl. Acad. Sci. U.S.A.">
        <title>A Catalog of Tens of Thousands of Viruses from Human Metagenomes Reveals Hidden Associations with Chronic Diseases.</title>
        <authorList>
            <person name="Tisza M.J."/>
            <person name="Buck C.B."/>
        </authorList>
    </citation>
    <scope>NUCLEOTIDE SEQUENCE</scope>
    <source>
        <strain evidence="1">CtcMb1</strain>
    </source>
</reference>
<accession>A0A8S5R5H9</accession>
<protein>
    <submittedName>
        <fullName evidence="1">Uncharacterized protein</fullName>
    </submittedName>
</protein>
<organism evidence="1">
    <name type="scientific">Siphoviridae sp. ctcMb1</name>
    <dbReference type="NCBI Taxonomy" id="2827276"/>
    <lineage>
        <taxon>Viruses</taxon>
        <taxon>Duplodnaviria</taxon>
        <taxon>Heunggongvirae</taxon>
        <taxon>Uroviricota</taxon>
        <taxon>Caudoviricetes</taxon>
    </lineage>
</organism>
<proteinExistence type="predicted"/>